<dbReference type="Gene3D" id="2.10.110.40">
    <property type="match status" value="1"/>
</dbReference>
<feature type="compositionally biased region" description="Basic and acidic residues" evidence="28">
    <location>
        <begin position="805"/>
        <end position="821"/>
    </location>
</feature>
<dbReference type="CDD" id="cd15557">
    <property type="entry name" value="PHD_CBP_p300"/>
    <property type="match status" value="1"/>
</dbReference>
<gene>
    <name evidence="34" type="ORF">QYM36_000378</name>
</gene>
<feature type="region of interest" description="Disordered" evidence="28">
    <location>
        <begin position="805"/>
        <end position="898"/>
    </location>
</feature>
<dbReference type="CDD" id="cd20910">
    <property type="entry name" value="NCBD_CREBBP-p300_like"/>
    <property type="match status" value="1"/>
</dbReference>
<dbReference type="PANTHER" id="PTHR13808:SF1">
    <property type="entry name" value="HISTONE ACETYLTRANSFERASE"/>
    <property type="match status" value="1"/>
</dbReference>
<keyword evidence="8" id="KW-0808">Transferase</keyword>
<evidence type="ECO:0000259" key="32">
    <source>
        <dbReference type="PROSITE" id="PS50952"/>
    </source>
</evidence>
<dbReference type="CDD" id="cd02337">
    <property type="entry name" value="ZZ_CBP"/>
    <property type="match status" value="1"/>
</dbReference>
<dbReference type="SUPFAM" id="SSF57850">
    <property type="entry name" value="RING/U-box"/>
    <property type="match status" value="1"/>
</dbReference>
<evidence type="ECO:0000256" key="22">
    <source>
        <dbReference type="ARBA" id="ARBA00023315"/>
    </source>
</evidence>
<feature type="compositionally biased region" description="Polar residues" evidence="28">
    <location>
        <begin position="44"/>
        <end position="65"/>
    </location>
</feature>
<comment type="subcellular location">
    <subcellularLocation>
        <location evidence="2">Cytoplasm</location>
    </subcellularLocation>
    <subcellularLocation>
        <location evidence="1">Nucleus</location>
    </subcellularLocation>
</comment>
<accession>A0AA88IS88</accession>
<feature type="domain" description="ZZ-type" evidence="31">
    <location>
        <begin position="1526"/>
        <end position="1574"/>
    </location>
</feature>
<dbReference type="FunFam" id="1.20.1020.10:FF:000001">
    <property type="entry name" value="E1A binding protein p300"/>
    <property type="match status" value="1"/>
</dbReference>
<evidence type="ECO:0000256" key="14">
    <source>
        <dbReference type="ARBA" id="ARBA00022853"/>
    </source>
</evidence>
<dbReference type="PROSITE" id="PS50134">
    <property type="entry name" value="ZF_TAZ"/>
    <property type="match status" value="2"/>
</dbReference>
<evidence type="ECO:0000256" key="10">
    <source>
        <dbReference type="ARBA" id="ARBA00022737"/>
    </source>
</evidence>
<dbReference type="EC" id="2.3.1.48" evidence="3"/>
<dbReference type="SMART" id="SM01250">
    <property type="entry name" value="KAT11"/>
    <property type="match status" value="1"/>
</dbReference>
<keyword evidence="35" id="KW-1185">Reference proteome</keyword>
<dbReference type="InterPro" id="IPR014744">
    <property type="entry name" value="Nuc_rcpt_coact_CREBbp"/>
</dbReference>
<evidence type="ECO:0000256" key="23">
    <source>
        <dbReference type="ARBA" id="ARBA00047411"/>
    </source>
</evidence>
<feature type="compositionally biased region" description="Polar residues" evidence="28">
    <location>
        <begin position="319"/>
        <end position="330"/>
    </location>
</feature>
<dbReference type="InterPro" id="IPR031162">
    <property type="entry name" value="CBP_P300_HAT"/>
</dbReference>
<dbReference type="InterPro" id="IPR056484">
    <property type="entry name" value="PHD_P300"/>
</dbReference>
<dbReference type="GO" id="GO:0000123">
    <property type="term" value="C:histone acetyltransferase complex"/>
    <property type="evidence" value="ECO:0007669"/>
    <property type="project" value="InterPro"/>
</dbReference>
<dbReference type="FunFam" id="1.20.920.10:FF:000001">
    <property type="entry name" value="Histone acetyltransferase p300"/>
    <property type="match status" value="1"/>
</dbReference>
<keyword evidence="11 27" id="KW-0863">Zinc-finger</keyword>
<dbReference type="InterPro" id="IPR013083">
    <property type="entry name" value="Znf_RING/FYVE/PHD"/>
</dbReference>
<evidence type="ECO:0000256" key="24">
    <source>
        <dbReference type="ARBA" id="ARBA00048017"/>
    </source>
</evidence>
<keyword evidence="13" id="KW-0832">Ubl conjugation</keyword>
<evidence type="ECO:0000256" key="4">
    <source>
        <dbReference type="ARBA" id="ARBA00022481"/>
    </source>
</evidence>
<dbReference type="FunFam" id="3.30.60.90:FF:000003">
    <property type="entry name" value="E1A binding protein p300"/>
    <property type="match status" value="1"/>
</dbReference>
<dbReference type="SMART" id="SM00297">
    <property type="entry name" value="BROMO"/>
    <property type="match status" value="1"/>
</dbReference>
<dbReference type="InterPro" id="IPR038547">
    <property type="entry name" value="RING_CBP-p300_sf"/>
</dbReference>
<comment type="caution">
    <text evidence="34">The sequence shown here is derived from an EMBL/GenBank/DDBJ whole genome shotgun (WGS) entry which is preliminary data.</text>
</comment>
<evidence type="ECO:0000256" key="12">
    <source>
        <dbReference type="ARBA" id="ARBA00022833"/>
    </source>
</evidence>
<dbReference type="Gene3D" id="1.20.920.10">
    <property type="entry name" value="Bromodomain-like"/>
    <property type="match status" value="1"/>
</dbReference>
<evidence type="ECO:0000256" key="19">
    <source>
        <dbReference type="ARBA" id="ARBA00023159"/>
    </source>
</evidence>
<keyword evidence="20" id="KW-0804">Transcription</keyword>
<keyword evidence="9 26" id="KW-0479">Metal-binding</keyword>
<dbReference type="GO" id="GO:0005667">
    <property type="term" value="C:transcription regulator complex"/>
    <property type="evidence" value="ECO:0007669"/>
    <property type="project" value="TreeGrafter"/>
</dbReference>
<feature type="domain" description="KIX" evidence="32">
    <location>
        <begin position="555"/>
        <end position="634"/>
    </location>
</feature>
<evidence type="ECO:0000259" key="30">
    <source>
        <dbReference type="PROSITE" id="PS50134"/>
    </source>
</evidence>
<reference evidence="34" key="1">
    <citation type="submission" date="2023-07" db="EMBL/GenBank/DDBJ databases">
        <title>Chromosome-level genome assembly of Artemia franciscana.</title>
        <authorList>
            <person name="Jo E."/>
        </authorList>
    </citation>
    <scope>NUCLEOTIDE SEQUENCE</scope>
    <source>
        <tissue evidence="34">Whole body</tissue>
    </source>
</reference>
<evidence type="ECO:0000259" key="31">
    <source>
        <dbReference type="PROSITE" id="PS50135"/>
    </source>
</evidence>
<comment type="catalytic activity">
    <reaction evidence="23">
        <text>(S)-lactoyl-CoA + L-lysyl-[protein] = N(6)-[(S)-lactoyl]-L-lysyl-[protein] + CoA + H(+)</text>
        <dbReference type="Rhea" id="RHEA:61996"/>
        <dbReference type="Rhea" id="RHEA-COMP:9752"/>
        <dbReference type="Rhea" id="RHEA-COMP:19466"/>
        <dbReference type="ChEBI" id="CHEBI:15378"/>
        <dbReference type="ChEBI" id="CHEBI:29969"/>
        <dbReference type="ChEBI" id="CHEBI:57287"/>
        <dbReference type="ChEBI" id="CHEBI:231527"/>
        <dbReference type="ChEBI" id="CHEBI:231528"/>
    </reaction>
    <physiologicalReaction direction="left-to-right" evidence="23">
        <dbReference type="Rhea" id="RHEA:61997"/>
    </physiologicalReaction>
</comment>
<feature type="domain" description="TAZ-type" evidence="30">
    <location>
        <begin position="1589"/>
        <end position="1670"/>
    </location>
</feature>
<evidence type="ECO:0000256" key="13">
    <source>
        <dbReference type="ARBA" id="ARBA00022843"/>
    </source>
</evidence>
<dbReference type="PROSITE" id="PS50135">
    <property type="entry name" value="ZF_ZZ_2"/>
    <property type="match status" value="1"/>
</dbReference>
<evidence type="ECO:0000259" key="29">
    <source>
        <dbReference type="PROSITE" id="PS50014"/>
    </source>
</evidence>
<dbReference type="Pfam" id="PF02172">
    <property type="entry name" value="KIX"/>
    <property type="match status" value="1"/>
</dbReference>
<dbReference type="GO" id="GO:0048511">
    <property type="term" value="P:rhythmic process"/>
    <property type="evidence" value="ECO:0007669"/>
    <property type="project" value="UniProtKB-KW"/>
</dbReference>
<dbReference type="SUPFAM" id="SSF47370">
    <property type="entry name" value="Bromodomain"/>
    <property type="match status" value="1"/>
</dbReference>
<dbReference type="InterPro" id="IPR018359">
    <property type="entry name" value="Bromodomain_CS"/>
</dbReference>
<proteinExistence type="predicted"/>
<dbReference type="PROSITE" id="PS50952">
    <property type="entry name" value="KIX"/>
    <property type="match status" value="1"/>
</dbReference>
<dbReference type="InterPro" id="IPR003101">
    <property type="entry name" value="KIX_dom"/>
</dbReference>
<dbReference type="PRINTS" id="PR00503">
    <property type="entry name" value="BROMODOMAIN"/>
</dbReference>
<name>A0AA88IS88_ARTSF</name>
<keyword evidence="14" id="KW-0156">Chromatin regulator</keyword>
<dbReference type="InterPro" id="IPR036427">
    <property type="entry name" value="Bromodomain-like_sf"/>
</dbReference>
<dbReference type="Pfam" id="PF00569">
    <property type="entry name" value="ZZ"/>
    <property type="match status" value="1"/>
</dbReference>
<feature type="region of interest" description="Disordered" evidence="28">
    <location>
        <begin position="271"/>
        <end position="333"/>
    </location>
</feature>
<evidence type="ECO:0000256" key="21">
    <source>
        <dbReference type="ARBA" id="ARBA00023242"/>
    </source>
</evidence>
<dbReference type="GO" id="GO:0140297">
    <property type="term" value="F:DNA-binding transcription factor binding"/>
    <property type="evidence" value="ECO:0007669"/>
    <property type="project" value="UniProtKB-ARBA"/>
</dbReference>
<feature type="region of interest" description="Disordered" evidence="28">
    <location>
        <begin position="1700"/>
        <end position="1743"/>
    </location>
</feature>
<evidence type="ECO:0000256" key="17">
    <source>
        <dbReference type="ARBA" id="ARBA00023108"/>
    </source>
</evidence>
<feature type="zinc finger region" description="TAZ-type" evidence="26">
    <location>
        <begin position="1589"/>
        <end position="1670"/>
    </location>
</feature>
<evidence type="ECO:0000256" key="1">
    <source>
        <dbReference type="ARBA" id="ARBA00004123"/>
    </source>
</evidence>
<dbReference type="InterPro" id="IPR001487">
    <property type="entry name" value="Bromodomain"/>
</dbReference>
<feature type="region of interest" description="Disordered" evidence="28">
    <location>
        <begin position="1381"/>
        <end position="1441"/>
    </location>
</feature>
<feature type="region of interest" description="Disordered" evidence="28">
    <location>
        <begin position="1931"/>
        <end position="1968"/>
    </location>
</feature>
<feature type="domain" description="Bromo" evidence="29">
    <location>
        <begin position="928"/>
        <end position="1000"/>
    </location>
</feature>
<keyword evidence="4" id="KW-0488">Methylation</keyword>
<dbReference type="SUPFAM" id="SSF47040">
    <property type="entry name" value="Kix domain of CBP (creb binding protein)"/>
    <property type="match status" value="1"/>
</dbReference>
<feature type="compositionally biased region" description="Basic and acidic residues" evidence="28">
    <location>
        <begin position="859"/>
        <end position="875"/>
    </location>
</feature>
<keyword evidence="16" id="KW-0805">Transcription regulation</keyword>
<dbReference type="Pfam" id="PF06001">
    <property type="entry name" value="RING_CBP-p300"/>
    <property type="match status" value="1"/>
</dbReference>
<evidence type="ECO:0000256" key="25">
    <source>
        <dbReference type="PROSITE-ProRule" id="PRU00035"/>
    </source>
</evidence>
<evidence type="ECO:0000256" key="2">
    <source>
        <dbReference type="ARBA" id="ARBA00004496"/>
    </source>
</evidence>
<evidence type="ECO:0000256" key="20">
    <source>
        <dbReference type="ARBA" id="ARBA00023163"/>
    </source>
</evidence>
<dbReference type="Pfam" id="PF02135">
    <property type="entry name" value="zf-TAZ"/>
    <property type="match status" value="2"/>
</dbReference>
<dbReference type="Gene3D" id="1.10.246.20">
    <property type="entry name" value="Coactivator CBP, KIX domain"/>
    <property type="match status" value="1"/>
</dbReference>
<dbReference type="Pfam" id="PF08214">
    <property type="entry name" value="HAT_KAT11"/>
    <property type="match status" value="1"/>
</dbReference>
<dbReference type="Pfam" id="PF09030">
    <property type="entry name" value="Creb_binding"/>
    <property type="match status" value="1"/>
</dbReference>
<feature type="region of interest" description="Disordered" evidence="28">
    <location>
        <begin position="2100"/>
        <end position="2173"/>
    </location>
</feature>
<dbReference type="Gene3D" id="3.30.40.10">
    <property type="entry name" value="Zinc/RING finger domain, C3HC4 (zinc finger)"/>
    <property type="match status" value="1"/>
</dbReference>
<feature type="region of interest" description="Disordered" evidence="28">
    <location>
        <begin position="2019"/>
        <end position="2056"/>
    </location>
</feature>
<dbReference type="GO" id="GO:0003713">
    <property type="term" value="F:transcription coactivator activity"/>
    <property type="evidence" value="ECO:0007669"/>
    <property type="project" value="InterPro"/>
</dbReference>
<evidence type="ECO:0000256" key="7">
    <source>
        <dbReference type="ARBA" id="ARBA00022553"/>
    </source>
</evidence>
<feature type="compositionally biased region" description="Polar residues" evidence="28">
    <location>
        <begin position="645"/>
        <end position="654"/>
    </location>
</feature>
<dbReference type="Gene3D" id="1.20.1020.10">
    <property type="entry name" value="TAZ domain"/>
    <property type="match status" value="2"/>
</dbReference>
<dbReference type="GO" id="GO:0045944">
    <property type="term" value="P:positive regulation of transcription by RNA polymerase II"/>
    <property type="evidence" value="ECO:0007669"/>
    <property type="project" value="UniProtKB-ARBA"/>
</dbReference>
<feature type="region of interest" description="Disordered" evidence="28">
    <location>
        <begin position="637"/>
        <end position="695"/>
    </location>
</feature>
<dbReference type="CDD" id="cd15802">
    <property type="entry name" value="RING_CBP-p300"/>
    <property type="match status" value="1"/>
</dbReference>
<keyword evidence="15" id="KW-0007">Acetylation</keyword>
<feature type="compositionally biased region" description="Low complexity" evidence="28">
    <location>
        <begin position="1931"/>
        <end position="1940"/>
    </location>
</feature>
<keyword evidence="21" id="KW-0539">Nucleus</keyword>
<dbReference type="Proteomes" id="UP001187531">
    <property type="component" value="Unassembled WGS sequence"/>
</dbReference>
<evidence type="ECO:0000256" key="11">
    <source>
        <dbReference type="ARBA" id="ARBA00022771"/>
    </source>
</evidence>
<feature type="compositionally biased region" description="Low complexity" evidence="28">
    <location>
        <begin position="2019"/>
        <end position="2038"/>
    </location>
</feature>
<dbReference type="SUPFAM" id="SSF69125">
    <property type="entry name" value="Nuclear receptor coactivator interlocking domain"/>
    <property type="match status" value="1"/>
</dbReference>
<keyword evidence="10" id="KW-0677">Repeat</keyword>
<keyword evidence="7" id="KW-0597">Phosphoprotein</keyword>
<keyword evidence="17" id="KW-0090">Biological rhythms</keyword>
<dbReference type="Gene3D" id="3.30.60.90">
    <property type="match status" value="1"/>
</dbReference>
<dbReference type="InterPro" id="IPR000197">
    <property type="entry name" value="Znf_TAZ"/>
</dbReference>
<evidence type="ECO:0000256" key="6">
    <source>
        <dbReference type="ARBA" id="ARBA00022499"/>
    </source>
</evidence>
<keyword evidence="19" id="KW-0010">Activator</keyword>
<keyword evidence="12 26" id="KW-0862">Zinc</keyword>
<dbReference type="InterPro" id="IPR037073">
    <property type="entry name" value="Nuc_rcpt_coact_CREBbp_sf"/>
</dbReference>
<dbReference type="Pfam" id="PF23570">
    <property type="entry name" value="PHD_P300"/>
    <property type="match status" value="1"/>
</dbReference>
<feature type="domain" description="TAZ-type" evidence="30">
    <location>
        <begin position="331"/>
        <end position="415"/>
    </location>
</feature>
<feature type="region of interest" description="Disordered" evidence="28">
    <location>
        <begin position="520"/>
        <end position="544"/>
    </location>
</feature>
<feature type="compositionally biased region" description="Low complexity" evidence="28">
    <location>
        <begin position="272"/>
        <end position="286"/>
    </location>
</feature>
<dbReference type="PROSITE" id="PS51727">
    <property type="entry name" value="CBP_P300_HAT"/>
    <property type="match status" value="1"/>
</dbReference>
<organism evidence="34 35">
    <name type="scientific">Artemia franciscana</name>
    <name type="common">Brine shrimp</name>
    <name type="synonym">Artemia sanfranciscana</name>
    <dbReference type="NCBI Taxonomy" id="6661"/>
    <lineage>
        <taxon>Eukaryota</taxon>
        <taxon>Metazoa</taxon>
        <taxon>Ecdysozoa</taxon>
        <taxon>Arthropoda</taxon>
        <taxon>Crustacea</taxon>
        <taxon>Branchiopoda</taxon>
        <taxon>Anostraca</taxon>
        <taxon>Artemiidae</taxon>
        <taxon>Artemia</taxon>
    </lineage>
</organism>
<dbReference type="PROSITE" id="PS00633">
    <property type="entry name" value="BROMODOMAIN_1"/>
    <property type="match status" value="1"/>
</dbReference>
<dbReference type="InterPro" id="IPR036529">
    <property type="entry name" value="KIX_dom_sf"/>
</dbReference>
<dbReference type="GO" id="GO:0004402">
    <property type="term" value="F:histone acetyltransferase activity"/>
    <property type="evidence" value="ECO:0007669"/>
    <property type="project" value="InterPro"/>
</dbReference>
<dbReference type="EMBL" id="JAVRJZ010000002">
    <property type="protein sequence ID" value="KAK2725882.1"/>
    <property type="molecule type" value="Genomic_DNA"/>
</dbReference>
<dbReference type="InterPro" id="IPR013178">
    <property type="entry name" value="Histone_AcTrfase_Rtt109/CBP"/>
</dbReference>
<feature type="domain" description="CBP/p300-type HAT" evidence="33">
    <location>
        <begin position="1148"/>
        <end position="1524"/>
    </location>
</feature>
<evidence type="ECO:0000256" key="5">
    <source>
        <dbReference type="ARBA" id="ARBA00022490"/>
    </source>
</evidence>
<evidence type="ECO:0000256" key="27">
    <source>
        <dbReference type="PROSITE-ProRule" id="PRU00228"/>
    </source>
</evidence>
<dbReference type="InterPro" id="IPR035898">
    <property type="entry name" value="TAZ_dom_sf"/>
</dbReference>
<evidence type="ECO:0000256" key="8">
    <source>
        <dbReference type="ARBA" id="ARBA00022679"/>
    </source>
</evidence>
<dbReference type="InterPro" id="IPR000433">
    <property type="entry name" value="Znf_ZZ"/>
</dbReference>
<dbReference type="InterPro" id="IPR009110">
    <property type="entry name" value="Nuc_rcpt_coact"/>
</dbReference>
<dbReference type="SMART" id="SM00291">
    <property type="entry name" value="ZnF_ZZ"/>
    <property type="match status" value="1"/>
</dbReference>
<dbReference type="GO" id="GO:0005737">
    <property type="term" value="C:cytoplasm"/>
    <property type="evidence" value="ECO:0007669"/>
    <property type="project" value="UniProtKB-SubCell"/>
</dbReference>
<dbReference type="SMART" id="SM00551">
    <property type="entry name" value="ZnF_TAZ"/>
    <property type="match status" value="2"/>
</dbReference>
<evidence type="ECO:0000259" key="33">
    <source>
        <dbReference type="PROSITE" id="PS51727"/>
    </source>
</evidence>
<dbReference type="Gene3D" id="1.10.1630.10">
    <property type="entry name" value="Nuclear receptor coactivator, CREB-bp-like, interlocking domain"/>
    <property type="match status" value="1"/>
</dbReference>
<feature type="compositionally biased region" description="Pro residues" evidence="28">
    <location>
        <begin position="2133"/>
        <end position="2142"/>
    </location>
</feature>
<evidence type="ECO:0000313" key="35">
    <source>
        <dbReference type="Proteomes" id="UP001187531"/>
    </source>
</evidence>
<dbReference type="SUPFAM" id="SSF57933">
    <property type="entry name" value="TAZ domain"/>
    <property type="match status" value="2"/>
</dbReference>
<dbReference type="GO" id="GO:0031490">
    <property type="term" value="F:chromatin DNA binding"/>
    <property type="evidence" value="ECO:0007669"/>
    <property type="project" value="TreeGrafter"/>
</dbReference>
<feature type="zinc finger region" description="TAZ-type" evidence="26">
    <location>
        <begin position="331"/>
        <end position="415"/>
    </location>
</feature>
<feature type="compositionally biased region" description="Polar residues" evidence="28">
    <location>
        <begin position="287"/>
        <end position="300"/>
    </location>
</feature>
<dbReference type="PROSITE" id="PS50014">
    <property type="entry name" value="BROMODOMAIN_2"/>
    <property type="match status" value="1"/>
</dbReference>
<dbReference type="FunFam" id="1.20.1020.10:FF:000002">
    <property type="entry name" value="E1A binding protein p300"/>
    <property type="match status" value="1"/>
</dbReference>
<dbReference type="PANTHER" id="PTHR13808">
    <property type="entry name" value="CBP/P300-RELATED"/>
    <property type="match status" value="1"/>
</dbReference>
<keyword evidence="6" id="KW-1017">Isopeptide bond</keyword>
<evidence type="ECO:0000256" key="9">
    <source>
        <dbReference type="ARBA" id="ARBA00022723"/>
    </source>
</evidence>
<evidence type="ECO:0000256" key="26">
    <source>
        <dbReference type="PROSITE-ProRule" id="PRU00203"/>
    </source>
</evidence>
<evidence type="ECO:0000256" key="28">
    <source>
        <dbReference type="SAM" id="MobiDB-lite"/>
    </source>
</evidence>
<dbReference type="CDD" id="cd05495">
    <property type="entry name" value="Bromo_cbp_like"/>
    <property type="match status" value="1"/>
</dbReference>
<comment type="catalytic activity">
    <reaction evidence="24">
        <text>L-lysyl-[protein] + acetyl-CoA = N(6)-acetyl-L-lysyl-[protein] + CoA + H(+)</text>
        <dbReference type="Rhea" id="RHEA:45948"/>
        <dbReference type="Rhea" id="RHEA-COMP:9752"/>
        <dbReference type="Rhea" id="RHEA-COMP:10731"/>
        <dbReference type="ChEBI" id="CHEBI:15378"/>
        <dbReference type="ChEBI" id="CHEBI:29969"/>
        <dbReference type="ChEBI" id="CHEBI:57287"/>
        <dbReference type="ChEBI" id="CHEBI:57288"/>
        <dbReference type="ChEBI" id="CHEBI:61930"/>
        <dbReference type="EC" id="2.3.1.48"/>
    </reaction>
</comment>
<evidence type="ECO:0000256" key="16">
    <source>
        <dbReference type="ARBA" id="ARBA00023015"/>
    </source>
</evidence>
<dbReference type="InterPro" id="IPR010303">
    <property type="entry name" value="RING_CBP-p300"/>
</dbReference>
<feature type="compositionally biased region" description="Basic residues" evidence="28">
    <location>
        <begin position="1411"/>
        <end position="1430"/>
    </location>
</feature>
<evidence type="ECO:0000256" key="18">
    <source>
        <dbReference type="ARBA" id="ARBA00023117"/>
    </source>
</evidence>
<sequence>MDLQVQDLPPNKRQKIDNYGGPSGSSDVFDLEDKLPDELLPNDMLSSSSWNDGGRQSNQNMQQPTSMGMSMSMSNGMDNQMSHLLQNKNQGQHMNVSVPGQSPLSGMNNSQFHSPPNMLPKNDMNMLNNMMVSSANNGPIGINNIGMSLPIKIGQVNTIGNGQMVNAGPVGMTRTVMTSGIQQQMRPQMSQININQSNMPIMNQGPRMQNPGMSISQMGPSNNSGQFSFNVSSAGGLSNQISGINQRPMMQQQQQPRFQNVNMDMRPMVPINQNQQNSNQSGLSQQPISQTQVTGSSITLQGPGPGGGPTQQQAPAPQSTNQSGGTASSTDPEKRKLIQQQLVLLLHAHKCQRRENQSNTECTLPHCRTMKNVLTHMTSCQAGKSCEVPHCSSSRQIITHWKNCQRADCPVCLPLKTANTNRNPNASGNQVLPNTSSSQSLLSETVVVSGSHESQNHLVNQIGHVAGPRIAAPSQTVNVGSKPVRQGQLNVNVVQQGQQSQLFANIQNSLAQAGQLSQGLDSQLSGQSPESRLTSGPVQLPGGLQANQVTASPVGMTKDWHTSVSADLRNHLVQKLVQAIFPAPDPECMKDRRMHNLVQYARKVEGDMYRQANTRSEYYHLLAEKIYKIQKELDEKRQKRKEQQALVSQQTGTTPEPPMIPQSPIQQNTGAMQNQPQTRPQTFQNQVSQQRPSMQSMQQPMMRPQMQGPIRMPLPQQIKPEMLSPPNQTIAPSMGGYMNSFNNQQRLPFINNRADGGEFNQNGPMQSPFSSMAGHVNEVETHGKHESGVKQEYDGVNNTIVTQHNDDKLEAVSDEETKPDVKPTTIGKNMGDDSQDSQMTDIKSEPKTEPIEEPSSVTEDGKSIKEEVPSVKEELSDLTEESNDSRPAPETALTTASSYSSKSRVGKVVFKPEELRQALMPTLEKLYRQDPESLPFREPVDPQKLGIPDYFDIVKRPMDLSSIKRKLETGQYKDPWEYVDDIWLMFDNAWLYNKKTSRVYKCCTKLSEVFEQEIDPVMQSLGYCCGHKYTFQPQVLCCYGAQICAIPRDAKYFSYQNRYTYCLKCFNEIQGDVVTLGDDPSQPSMTVQKSEFVEMKNDVQELEQWVDCSDCGRKLHQICVLHFEAIWTSGFTCDNCLKLRNDKRKENRFSARRLPTTKLGTFLESRVNNFLKKREAAAGEVFIRVVSSVEKVAEVRPGMKSRFCGENGDLPESFPYRAKALFAFQDIDGVDVCFFGMHVQEYGSDSPMPNTRRVYLAYLDSVHFFRPKPLRTAVYHEILLGYLDYVKQLGYTMAHIWACPPSEGDDYIFHCHPPEQKIPKPKRLQEWYKKMLDRGIIERIVLDYKDILKQAVEDDLSIPVGLPYFEGDFWPNVIEESIKELDQEEEERRRQEAAELAAQDEGEIGPDGSKKGSKKKQKMNKKATQRKSSKKSGSDQSGNDLSGRIVATMEKHKEVFFVIRLHSAQSAASLGPIQDPDPSMTCDLMDGRDAFLTMARDRHLEFSSMRRTKYSTMALIYELHNQGQDKFVYTCNACKAQVETRWHCKECDDFDLCVNCYKVEKHPHKLYKYGFDLDDGGAASDNGPAKNPVEARKLSIQRCIQSLVHACQCRNANCHLPSCQKMKRVVSHARPCRKKTNGGCPICKQLIALCCYHAKNCPENKCPVPFCPSIKAKLKQQQLQQRLQQQQLMRRRMAMMTGRSITGMTPSGSGGPPSSPQESESGSGGMMMPPPHQPGVGMKPHGPPANVLQVVRQVQEEAARQQAPAPSVGYGKGGPGTMGIPQQGMMNQRPMGMQGQMQGNAMSPMTSPVMQNQNRMLPTIDQWGNRFPNPSNMGNQQNPGIRQQINMMQQQQAQMPQQQQVMNVVPTNQGQSGVPGPSQVAQRPLPQALQELLTTLKRPQSPQQQQQVLQILKSNPQLMAAFIKQRAVLQKQNEGQQQQQPGNAMQLPNLPNSIMGSLGQQGGMSPINQMNVSTIQQGNMQQQGNQNLMQGNMQVQQQPQGNNMGQPNAQQNQWYRQQQLMQLQQQQQRQNPQGFQQPTLPPYSQRPRHPGQGMSFNAEQFTQGQYQQMMQPGVKASVSAMSPQLQGMMIPGASPQHLMHTVRSPPPGLPQAVRSPQPNPSPRGGIPGVQIPVPSPRQPMPSPRMAAPSPHHPSHSPHPMGVSSMDHEMLLPQLGPGGQVQMAMQSPAMGQMGMHSQNQHDDGAPLTPQETLSKFVETL</sequence>
<dbReference type="PROSITE" id="PS01357">
    <property type="entry name" value="ZF_ZZ_1"/>
    <property type="match status" value="1"/>
</dbReference>
<dbReference type="GO" id="GO:0008270">
    <property type="term" value="F:zinc ion binding"/>
    <property type="evidence" value="ECO:0007669"/>
    <property type="project" value="UniProtKB-KW"/>
</dbReference>
<protein>
    <recommendedName>
        <fullName evidence="3">histone acetyltransferase</fullName>
        <ecNumber evidence="3">2.3.1.48</ecNumber>
    </recommendedName>
</protein>
<dbReference type="Pfam" id="PF00439">
    <property type="entry name" value="Bromodomain"/>
    <property type="match status" value="1"/>
</dbReference>
<keyword evidence="22" id="KW-0012">Acyltransferase</keyword>
<keyword evidence="18 25" id="KW-0103">Bromodomain</keyword>
<evidence type="ECO:0000256" key="3">
    <source>
        <dbReference type="ARBA" id="ARBA00013184"/>
    </source>
</evidence>
<evidence type="ECO:0000256" key="15">
    <source>
        <dbReference type="ARBA" id="ARBA00022990"/>
    </source>
</evidence>
<feature type="region of interest" description="Disordered" evidence="28">
    <location>
        <begin position="1"/>
        <end position="65"/>
    </location>
</feature>
<keyword evidence="5" id="KW-0963">Cytoplasm</keyword>
<evidence type="ECO:0000313" key="34">
    <source>
        <dbReference type="EMBL" id="KAK2725882.1"/>
    </source>
</evidence>
<dbReference type="GO" id="GO:0031981">
    <property type="term" value="C:nuclear lumen"/>
    <property type="evidence" value="ECO:0007669"/>
    <property type="project" value="UniProtKB-ARBA"/>
</dbReference>
<feature type="region of interest" description="Disordered" evidence="28">
    <location>
        <begin position="2190"/>
        <end position="2219"/>
    </location>
</feature>
<dbReference type="InterPro" id="IPR043145">
    <property type="entry name" value="Znf_ZZ_sf"/>
</dbReference>
<feature type="compositionally biased region" description="Basic and acidic residues" evidence="28">
    <location>
        <begin position="1381"/>
        <end position="1393"/>
    </location>
</feature>
<feature type="region of interest" description="Disordered" evidence="28">
    <location>
        <begin position="1755"/>
        <end position="1776"/>
    </location>
</feature>
<feature type="compositionally biased region" description="Polar residues" evidence="28">
    <location>
        <begin position="663"/>
        <end position="687"/>
    </location>
</feature>